<dbReference type="WBParaSite" id="ACRNAN_scaffold6969.g27983.t1">
    <property type="protein sequence ID" value="ACRNAN_scaffold6969.g27983.t1"/>
    <property type="gene ID" value="ACRNAN_scaffold6969.g27983"/>
</dbReference>
<evidence type="ECO:0000256" key="1">
    <source>
        <dbReference type="ARBA" id="ARBA00000885"/>
    </source>
</evidence>
<dbReference type="InterPro" id="IPR035983">
    <property type="entry name" value="Hect_E3_ubiquitin_ligase"/>
</dbReference>
<dbReference type="GO" id="GO:0046872">
    <property type="term" value="F:metal ion binding"/>
    <property type="evidence" value="ECO:0007669"/>
    <property type="project" value="InterPro"/>
</dbReference>
<dbReference type="PROSITE" id="PS50297">
    <property type="entry name" value="ANK_REP_REGION"/>
    <property type="match status" value="1"/>
</dbReference>
<protein>
    <recommendedName>
        <fullName evidence="4">E3 ubiquitin-protein ligase</fullName>
        <ecNumber evidence="4">2.3.2.26</ecNumber>
    </recommendedName>
</protein>
<feature type="region of interest" description="Disordered" evidence="5">
    <location>
        <begin position="2007"/>
        <end position="2038"/>
    </location>
</feature>
<dbReference type="SUPFAM" id="SSF159034">
    <property type="entry name" value="Mib/herc2 domain-like"/>
    <property type="match status" value="1"/>
</dbReference>
<feature type="region of interest" description="Disordered" evidence="5">
    <location>
        <begin position="1738"/>
        <end position="1760"/>
    </location>
</feature>
<dbReference type="SUPFAM" id="SSF56204">
    <property type="entry name" value="Hect, E3 ligase catalytic domain"/>
    <property type="match status" value="1"/>
</dbReference>
<comment type="pathway">
    <text evidence="4">Protein modification; protein ubiquitination.</text>
</comment>
<dbReference type="InterPro" id="IPR045322">
    <property type="entry name" value="HECTD1/TRIP12-like"/>
</dbReference>
<evidence type="ECO:0000259" key="6">
    <source>
        <dbReference type="PROSITE" id="PS51416"/>
    </source>
</evidence>
<dbReference type="PROSITE" id="PS51416">
    <property type="entry name" value="MIB_HERC2"/>
    <property type="match status" value="1"/>
</dbReference>
<dbReference type="InterPro" id="IPR011989">
    <property type="entry name" value="ARM-like"/>
</dbReference>
<dbReference type="InterPro" id="IPR037252">
    <property type="entry name" value="Mib_Herc2_sf"/>
</dbReference>
<dbReference type="GO" id="GO:0070534">
    <property type="term" value="P:protein K63-linked ubiquitination"/>
    <property type="evidence" value="ECO:0007669"/>
    <property type="project" value="TreeGrafter"/>
</dbReference>
<dbReference type="InterPro" id="IPR008979">
    <property type="entry name" value="Galactose-bd-like_sf"/>
</dbReference>
<dbReference type="PANTHER" id="PTHR45670">
    <property type="entry name" value="E3 UBIQUITIN-PROTEIN LIGASE TRIP12"/>
    <property type="match status" value="1"/>
</dbReference>
<feature type="compositionally biased region" description="Low complexity" evidence="5">
    <location>
        <begin position="2261"/>
        <end position="2271"/>
    </location>
</feature>
<dbReference type="Pfam" id="PF12796">
    <property type="entry name" value="Ank_2"/>
    <property type="match status" value="1"/>
</dbReference>
<dbReference type="Gene3D" id="3.90.1750.10">
    <property type="entry name" value="Hect, E3 ligase catalytic domains"/>
    <property type="match status" value="1"/>
</dbReference>
<feature type="region of interest" description="Disordered" evidence="5">
    <location>
        <begin position="672"/>
        <end position="708"/>
    </location>
</feature>
<dbReference type="Gene3D" id="1.25.40.20">
    <property type="entry name" value="Ankyrin repeat-containing domain"/>
    <property type="match status" value="1"/>
</dbReference>
<feature type="region of interest" description="Disordered" evidence="5">
    <location>
        <begin position="1690"/>
        <end position="1724"/>
    </location>
</feature>
<keyword evidence="7" id="KW-1185">Reference proteome</keyword>
<evidence type="ECO:0000313" key="8">
    <source>
        <dbReference type="WBParaSite" id="ACRNAN_scaffold6969.g27983.t1"/>
    </source>
</evidence>
<dbReference type="Pfam" id="PF07738">
    <property type="entry name" value="Sad1_UNC"/>
    <property type="match status" value="1"/>
</dbReference>
<sequence length="2584" mass="284232">MDGVDPDTLLEWLQTGAGEERDLQLMALEQLCMLLLMSDNIDRCFESCPPRTFLPALCKIFLDETAPENCLEVTARAITYYLDVSNECTRRITQVDGAVKAICSRLAVAEMSDRTSKDLAEQCVKLLEHICQRETSAVYDAGGLQCVLHLIRQHGNHIHKDTMHSAMTVITRLCSKIEPTDANLQQCSADLGALLCTDDPKVSECALRCFAALTDRFIRKSLDPVDLATPSNLVEHLLNSLLPTSSGEGAEGEASEGSAVTIHTAKPASFISIVLSLISNLCRGSAKVTDQLIRSSKFIPALKSVLSSKDERCVVDSLRLSDLLVVLICEGRSALPKSASAFNGTETASSHGFDRAHRHLIDAIRQRDTDALIDAVENGTVDPNFTDDVGQTLLNWCSAFGTSDMVIYLCDKGADVNKGLRSSSLHYAACFGRSDIVKILLRYGANPDLRDEEGKTALDKARERNDEGHQQVVQILESPASYMTAPTTSIENRKSEPSSSANSISETIDEAVIRNVLQQLIPVFCNIFQSSLVSGVRRSALGLIRKCVNYISPNALRELLDEDQSKESDDEKAASGEIVRTNFIENFMGVLVSVLEQEDDVDGVEQVLLIIKALLTKDVDFWLEQLIRLGVFEKIEALAQKNDDISIEREIDGEITAQKPLTYSPANFEISSENTGIRNEAERSATSTPSVSLRSEADTTDTEGFSLQNSDVVERARMLNIPVQMEEDFFDTSTPPPTMEIAGQERKSTTPPLDSHQPSNELVEAATAVAQVLGVQIDDDTLSAGPSKREPTDDVWKINSGVNYKWKDWRLIRSRDSLFLWCDAVAVEFSDGSNGWLRFLMDGRLSTMYSSGSPESGADNAETRAEFLNKLQKAKSSVPSGSQAKTIFSTPHPTKKIQSGNWLIGSDSSEQLVIVNKEGNQQKLLIKEDLPGFIFESSKHNRHCFMAESTLGLDFVTGWAARGGGRRLQFKAEAQKQKVHDLAKDLWDNYLKQAKTKPRDALIELQNAAKFILDLLDSLHNEIDPTLIEKENSAKLLETLEYVRDSIINERLLSIFEISVSQIVPALLELLNEALKSTSGFVAHAFRKAFSEAKDLNCLIRKMVLVLESAEKFPQFLYDAPGGSPFGLQLLNRRLRFRLEQADPESPQQKQFINRTNRLMKSEPLTTVGHLKIFLLKMLVKRWFDHSRETFDFIKQAKEAKKSKAKLNFEYESDFDSNGIVWWIGTNGKTTEWTNPASVGVVNVVCSDGLKQPYGQPEDILSRDVNALNCHTTDSTDANFTIDLGVLVYPTSYSIRHARGYGRSALRNWLFQGSKDNRVWDLLQCHSNDQSLNEPGSSATWPIVLDQGQGPYRYFRIAQNGKNASGVTCYLSLSGFELYGTVVDAIEKPLPSLEATPTPIVKEKNFSIAHSLSAVKKTIKKNTSTSSKSSTSFSGAPSKALPTSKALPVPNRPPNAASVKAKKLQQNKDTLNPFGQNMTGTSPASAMAAEFDLYGQLPGGTENNKLAVGCSLRSLLSGMPSRSKALRYRRTNRLFGFNNTGSPSSASAVVEPASPLSTEATPTFAPPTNSSIKIGSRVGQGPDWAWGLQGAGGLGTIISGPDHGWVDVQWDDGTSNSYRVGYENKVDLEVKEDQPTKRTKEPNSPLTPTSSNDSKSFLSSKFANNPASMKPEAKAMANLSTAINTTMSQKSMSTTNLFDEKKPSNTSVASTNQAASAESLQHQTPSLENLLARSRVHDDRIPEVVGDDQSPISTPEPHAENMTPISVAASSIAGGSQPVLSFTHAKADETSATFFEQLSFAETQSVSSSSGTISEVQRARDEEKDPREGLVSTPREDLPSNDDITENSARNLANLSVSAPNLAPLVKRQRWSAGSTSNEQEMLFAEEAELLRPIDEDTPLELAQPVTANVVQEIDVEIEEEPSQNPSEDAKSGTVSNELSFTDYVDVNYMNQIMNSREFYGELVDVYSEMMRAAESGNANGPYTNTNERDLLTNYALLEELAMAENDMNEGSTQRPPALAPPESVSQPPRGVNVNNPGRRNLTNIGSNIRSRLGNYADVLRNMMQQVIESGGSLHGFDADDIEEEFFDEEMTDEGNEDECDDFMNSSASNSNNATVTTASVFQSQVESLANAAAALRRQFSNSSGSGTVSSTSATPGGLQVNSTTTAPNDAKLNWRQIVMGEGGRLLYEVRPDGSVGQSDRANTGGRNAKRAFRTWDDDFVLKRQFGALIPAFDPRPGRTNINQTQDVELPATDAELDPVASTSASKSSSSNLNHPSKVRLYLKGPNLANVKDAIVELEDDEASIFAYVQKLMYMTEWGQKADKTRRIWEPTYTIIYENPSLDDSRVVQTTLATSQHNECLAPGTLVRQTVDVINTLKHFAIQFQLDINPEVFVSTKITQKLTQELSDPLVVSARALPSWCDLLVYSYPCLFTIETRNIYLKATAFGTSRAIVWLQNRRDQIIEQTRSGGVPSSNLAGSRREDHYPEFRVGRIKHERIKVNRNNVFQDAIRVMKFHASRKSVLEIEYVGEEGTGLGPTLEFYALVAAEFQKKSLAIWLCDDSDEQQAKLEGIDMDLGEGKKPPG</sequence>
<dbReference type="SUPFAM" id="SSF48371">
    <property type="entry name" value="ARM repeat"/>
    <property type="match status" value="1"/>
</dbReference>
<dbReference type="InterPro" id="IPR010606">
    <property type="entry name" value="Mib_Herc2"/>
</dbReference>
<dbReference type="PANTHER" id="PTHR45670:SF1">
    <property type="entry name" value="E3 UBIQUITIN-PROTEIN LIGASE HECTD1"/>
    <property type="match status" value="1"/>
</dbReference>
<feature type="region of interest" description="Disordered" evidence="5">
    <location>
        <begin position="2140"/>
        <end position="2168"/>
    </location>
</feature>
<evidence type="ECO:0000256" key="4">
    <source>
        <dbReference type="RuleBase" id="RU369009"/>
    </source>
</evidence>
<dbReference type="Pfam" id="PF25579">
    <property type="entry name" value="TPR_TRIP12_N"/>
    <property type="match status" value="1"/>
</dbReference>
<reference evidence="8" key="1">
    <citation type="submission" date="2022-11" db="UniProtKB">
        <authorList>
            <consortium name="WormBaseParasite"/>
        </authorList>
    </citation>
    <scope>IDENTIFICATION</scope>
</reference>
<dbReference type="GO" id="GO:0043161">
    <property type="term" value="P:proteasome-mediated ubiquitin-dependent protein catabolic process"/>
    <property type="evidence" value="ECO:0007669"/>
    <property type="project" value="TreeGrafter"/>
</dbReference>
<evidence type="ECO:0000256" key="2">
    <source>
        <dbReference type="ARBA" id="ARBA00022679"/>
    </source>
</evidence>
<keyword evidence="2 4" id="KW-0808">Transferase</keyword>
<organism evidence="7 8">
    <name type="scientific">Acrobeloides nanus</name>
    <dbReference type="NCBI Taxonomy" id="290746"/>
    <lineage>
        <taxon>Eukaryota</taxon>
        <taxon>Metazoa</taxon>
        <taxon>Ecdysozoa</taxon>
        <taxon>Nematoda</taxon>
        <taxon>Chromadorea</taxon>
        <taxon>Rhabditida</taxon>
        <taxon>Tylenchina</taxon>
        <taxon>Cephalobomorpha</taxon>
        <taxon>Cephaloboidea</taxon>
        <taxon>Cephalobidae</taxon>
        <taxon>Acrobeloides</taxon>
    </lineage>
</organism>
<keyword evidence="3" id="KW-0040">ANK repeat</keyword>
<dbReference type="InterPro" id="IPR002110">
    <property type="entry name" value="Ankyrin_rpt"/>
</dbReference>
<name>A0A914EB90_9BILA</name>
<dbReference type="SMART" id="SM00248">
    <property type="entry name" value="ANK"/>
    <property type="match status" value="2"/>
</dbReference>
<feature type="compositionally biased region" description="Basic and acidic residues" evidence="5">
    <location>
        <begin position="1817"/>
        <end position="1838"/>
    </location>
</feature>
<dbReference type="Gene3D" id="1.25.10.10">
    <property type="entry name" value="Leucine-rich Repeat Variant"/>
    <property type="match status" value="1"/>
</dbReference>
<proteinExistence type="inferred from homology"/>
<feature type="domain" description="MIB/HERC2" evidence="6">
    <location>
        <begin position="1564"/>
        <end position="1634"/>
    </location>
</feature>
<dbReference type="SUPFAM" id="SSF49785">
    <property type="entry name" value="Galactose-binding domain-like"/>
    <property type="match status" value="1"/>
</dbReference>
<accession>A0A914EB90</accession>
<dbReference type="FunFam" id="1.25.10.10:FF:000051">
    <property type="entry name" value="E3 ubiquitin-protein ligase HECTD1 isoform X1"/>
    <property type="match status" value="1"/>
</dbReference>
<comment type="catalytic activity">
    <reaction evidence="1 4">
        <text>S-ubiquitinyl-[E2 ubiquitin-conjugating enzyme]-L-cysteine + [acceptor protein]-L-lysine = [E2 ubiquitin-conjugating enzyme]-L-cysteine + N(6)-ubiquitinyl-[acceptor protein]-L-lysine.</text>
        <dbReference type="EC" id="2.3.2.26"/>
    </reaction>
</comment>
<feature type="compositionally biased region" description="Low complexity" evidence="5">
    <location>
        <begin position="1421"/>
        <end position="1439"/>
    </location>
</feature>
<feature type="region of interest" description="Disordered" evidence="5">
    <location>
        <begin position="2257"/>
        <end position="2276"/>
    </location>
</feature>
<keyword evidence="4" id="KW-0833">Ubl conjugation pathway</keyword>
<dbReference type="Gene3D" id="2.30.30.40">
    <property type="entry name" value="SH3 Domains"/>
    <property type="match status" value="1"/>
</dbReference>
<dbReference type="GO" id="GO:0061630">
    <property type="term" value="F:ubiquitin protein ligase activity"/>
    <property type="evidence" value="ECO:0007669"/>
    <property type="project" value="UniProtKB-UniRule"/>
</dbReference>
<evidence type="ECO:0000256" key="3">
    <source>
        <dbReference type="PROSITE-ProRule" id="PRU00023"/>
    </source>
</evidence>
<dbReference type="InterPro" id="IPR057948">
    <property type="entry name" value="TPR_TRIP12_N"/>
</dbReference>
<dbReference type="InterPro" id="IPR016024">
    <property type="entry name" value="ARM-type_fold"/>
</dbReference>
<feature type="compositionally biased region" description="Polar residues" evidence="5">
    <location>
        <begin position="684"/>
        <end position="693"/>
    </location>
</feature>
<comment type="function">
    <text evidence="4">E3 ubiquitin-protein ligase which accepts ubiquitin from an E2 ubiquitin-conjugating enzyme in the form of a thioester and then directly transfers the ubiquitin to targeted substrates.</text>
</comment>
<dbReference type="GO" id="GO:0016607">
    <property type="term" value="C:nuclear speck"/>
    <property type="evidence" value="ECO:0007669"/>
    <property type="project" value="TreeGrafter"/>
</dbReference>
<evidence type="ECO:0000313" key="7">
    <source>
        <dbReference type="Proteomes" id="UP000887540"/>
    </source>
</evidence>
<comment type="similarity">
    <text evidence="4">Belongs to the UPL family. K-HECT subfamily.</text>
</comment>
<feature type="compositionally biased region" description="Low complexity" evidence="5">
    <location>
        <begin position="2141"/>
        <end position="2158"/>
    </location>
</feature>
<dbReference type="InterPro" id="IPR036770">
    <property type="entry name" value="Ankyrin_rpt-contain_sf"/>
</dbReference>
<feature type="region of interest" description="Disordered" evidence="5">
    <location>
        <begin position="1805"/>
        <end position="1846"/>
    </location>
</feature>
<dbReference type="PROSITE" id="PS50088">
    <property type="entry name" value="ANK_REPEAT"/>
    <property type="match status" value="1"/>
</dbReference>
<dbReference type="SUPFAM" id="SSF48403">
    <property type="entry name" value="Ankyrin repeat"/>
    <property type="match status" value="1"/>
</dbReference>
<evidence type="ECO:0000256" key="5">
    <source>
        <dbReference type="SAM" id="MobiDB-lite"/>
    </source>
</evidence>
<feature type="compositionally biased region" description="Low complexity" evidence="5">
    <location>
        <begin position="1805"/>
        <end position="1816"/>
    </location>
</feature>
<feature type="region of interest" description="Disordered" evidence="5">
    <location>
        <begin position="1419"/>
        <end position="1463"/>
    </location>
</feature>
<feature type="compositionally biased region" description="Basic and acidic residues" evidence="5">
    <location>
        <begin position="1626"/>
        <end position="1641"/>
    </location>
</feature>
<dbReference type="InterPro" id="IPR012919">
    <property type="entry name" value="SUN_dom"/>
</dbReference>
<dbReference type="Pfam" id="PF06701">
    <property type="entry name" value="MIB_HERC2"/>
    <property type="match status" value="1"/>
</dbReference>
<feature type="compositionally biased region" description="Low complexity" evidence="5">
    <location>
        <begin position="2028"/>
        <end position="2038"/>
    </location>
</feature>
<dbReference type="EC" id="2.3.2.26" evidence="4"/>
<feature type="compositionally biased region" description="Polar residues" evidence="5">
    <location>
        <begin position="1704"/>
        <end position="1724"/>
    </location>
</feature>
<dbReference type="Proteomes" id="UP000887540">
    <property type="component" value="Unplaced"/>
</dbReference>
<feature type="compositionally biased region" description="Low complexity" evidence="5">
    <location>
        <begin position="1650"/>
        <end position="1662"/>
    </location>
</feature>
<feature type="region of interest" description="Disordered" evidence="5">
    <location>
        <begin position="1626"/>
        <end position="1666"/>
    </location>
</feature>
<feature type="repeat" description="ANK" evidence="3">
    <location>
        <begin position="420"/>
        <end position="452"/>
    </location>
</feature>